<keyword evidence="2" id="KW-1185">Reference proteome</keyword>
<sequence length="243" mass="28190">MLGDMNVVEDSLDRLPERRDNKEVVNALNELKRHFHLKDGWRSANPNERGYTYLQTAMGSQSRIDRIYVTNTGRWTIPRHLIGNKKFTKEIKKIGMKYQEDLEQALITLNEECVQRGLLLIQQLHAKFKKDVRNAAKKIARIATPLIQKKIDEICVKIKLNNNDLAITEDKWILSNVVLQKKMVQLISERDQGKRQTIAVNCCLKFEINDKFWTKAAKEKKLRDVIRMMQIPGSAPAAYTTET</sequence>
<dbReference type="OrthoDB" id="3264871at2759"/>
<dbReference type="Gene3D" id="3.60.10.10">
    <property type="entry name" value="Endonuclease/exonuclease/phosphatase"/>
    <property type="match status" value="1"/>
</dbReference>
<name>A0A0D7APP4_9AGAR</name>
<protein>
    <recommendedName>
        <fullName evidence="3">Endonuclease/exonuclease/phosphatase domain-containing protein</fullName>
    </recommendedName>
</protein>
<evidence type="ECO:0008006" key="3">
    <source>
        <dbReference type="Google" id="ProtNLM"/>
    </source>
</evidence>
<dbReference type="AlphaFoldDB" id="A0A0D7APP4"/>
<dbReference type="InterPro" id="IPR036691">
    <property type="entry name" value="Endo/exonu/phosph_ase_sf"/>
</dbReference>
<dbReference type="SUPFAM" id="SSF56219">
    <property type="entry name" value="DNase I-like"/>
    <property type="match status" value="1"/>
</dbReference>
<accession>A0A0D7APP4</accession>
<dbReference type="EMBL" id="KN881584">
    <property type="protein sequence ID" value="KIY53830.1"/>
    <property type="molecule type" value="Genomic_DNA"/>
</dbReference>
<evidence type="ECO:0000313" key="1">
    <source>
        <dbReference type="EMBL" id="KIY53830.1"/>
    </source>
</evidence>
<proteinExistence type="predicted"/>
<gene>
    <name evidence="1" type="ORF">FISHEDRAFT_54914</name>
</gene>
<evidence type="ECO:0000313" key="2">
    <source>
        <dbReference type="Proteomes" id="UP000054144"/>
    </source>
</evidence>
<dbReference type="Proteomes" id="UP000054144">
    <property type="component" value="Unassembled WGS sequence"/>
</dbReference>
<organism evidence="1 2">
    <name type="scientific">Fistulina hepatica ATCC 64428</name>
    <dbReference type="NCBI Taxonomy" id="1128425"/>
    <lineage>
        <taxon>Eukaryota</taxon>
        <taxon>Fungi</taxon>
        <taxon>Dikarya</taxon>
        <taxon>Basidiomycota</taxon>
        <taxon>Agaricomycotina</taxon>
        <taxon>Agaricomycetes</taxon>
        <taxon>Agaricomycetidae</taxon>
        <taxon>Agaricales</taxon>
        <taxon>Fistulinaceae</taxon>
        <taxon>Fistulina</taxon>
    </lineage>
</organism>
<reference evidence="1 2" key="1">
    <citation type="journal article" date="2015" name="Fungal Genet. Biol.">
        <title>Evolution of novel wood decay mechanisms in Agaricales revealed by the genome sequences of Fistulina hepatica and Cylindrobasidium torrendii.</title>
        <authorList>
            <person name="Floudas D."/>
            <person name="Held B.W."/>
            <person name="Riley R."/>
            <person name="Nagy L.G."/>
            <person name="Koehler G."/>
            <person name="Ransdell A.S."/>
            <person name="Younus H."/>
            <person name="Chow J."/>
            <person name="Chiniquy J."/>
            <person name="Lipzen A."/>
            <person name="Tritt A."/>
            <person name="Sun H."/>
            <person name="Haridas S."/>
            <person name="LaButti K."/>
            <person name="Ohm R.A."/>
            <person name="Kues U."/>
            <person name="Blanchette R.A."/>
            <person name="Grigoriev I.V."/>
            <person name="Minto R.E."/>
            <person name="Hibbett D.S."/>
        </authorList>
    </citation>
    <scope>NUCLEOTIDE SEQUENCE [LARGE SCALE GENOMIC DNA]</scope>
    <source>
        <strain evidence="1 2">ATCC 64428</strain>
    </source>
</reference>